<reference evidence="2 3" key="1">
    <citation type="submission" date="2024-10" db="EMBL/GenBank/DDBJ databases">
        <title>The Natural Products Discovery Center: Release of the First 8490 Sequenced Strains for Exploring Actinobacteria Biosynthetic Diversity.</title>
        <authorList>
            <person name="Kalkreuter E."/>
            <person name="Kautsar S.A."/>
            <person name="Yang D."/>
            <person name="Bader C.D."/>
            <person name="Teijaro C.N."/>
            <person name="Fluegel L."/>
            <person name="Davis C.M."/>
            <person name="Simpson J.R."/>
            <person name="Lauterbach L."/>
            <person name="Steele A.D."/>
            <person name="Gui C."/>
            <person name="Meng S."/>
            <person name="Li G."/>
            <person name="Viehrig K."/>
            <person name="Ye F."/>
            <person name="Su P."/>
            <person name="Kiefer A.F."/>
            <person name="Nichols A."/>
            <person name="Cepeda A.J."/>
            <person name="Yan W."/>
            <person name="Fan B."/>
            <person name="Jiang Y."/>
            <person name="Adhikari A."/>
            <person name="Zheng C.-J."/>
            <person name="Schuster L."/>
            <person name="Cowan T.M."/>
            <person name="Smanski M.J."/>
            <person name="Chevrette M.G."/>
            <person name="De Carvalho L.P.S."/>
            <person name="Shen B."/>
        </authorList>
    </citation>
    <scope>NUCLEOTIDE SEQUENCE [LARGE SCALE GENOMIC DNA]</scope>
    <source>
        <strain evidence="2 3">NPDC015755</strain>
    </source>
</reference>
<dbReference type="Pfam" id="PF18431">
    <property type="entry name" value="RNAse_A_bac"/>
    <property type="match status" value="1"/>
</dbReference>
<dbReference type="Proteomes" id="UP001603013">
    <property type="component" value="Unassembled WGS sequence"/>
</dbReference>
<evidence type="ECO:0000259" key="1">
    <source>
        <dbReference type="Pfam" id="PF18431"/>
    </source>
</evidence>
<organism evidence="2 3">
    <name type="scientific">Streptomyces lateritius</name>
    <dbReference type="NCBI Taxonomy" id="67313"/>
    <lineage>
        <taxon>Bacteria</taxon>
        <taxon>Bacillati</taxon>
        <taxon>Actinomycetota</taxon>
        <taxon>Actinomycetes</taxon>
        <taxon>Kitasatosporales</taxon>
        <taxon>Streptomycetaceae</taxon>
        <taxon>Streptomyces</taxon>
    </lineage>
</organism>
<evidence type="ECO:0000313" key="3">
    <source>
        <dbReference type="Proteomes" id="UP001603013"/>
    </source>
</evidence>
<keyword evidence="3" id="KW-1185">Reference proteome</keyword>
<dbReference type="EMBL" id="JBIBSM010000006">
    <property type="protein sequence ID" value="MFF8277217.1"/>
    <property type="molecule type" value="Genomic_DNA"/>
</dbReference>
<name>A0ABW6YCC4_9ACTN</name>
<dbReference type="RefSeq" id="WP_391934533.1">
    <property type="nucleotide sequence ID" value="NZ_JBIBSM010000006.1"/>
</dbReference>
<feature type="domain" description="Bacterial CdiA-CT RNAse A" evidence="1">
    <location>
        <begin position="427"/>
        <end position="564"/>
    </location>
</feature>
<sequence length="570" mass="62471">MGTPPAPAQTGGFDVTPTKLYGVAGTVVLHQDRLDKAAKDFIYEIVEYMDCGGYGASAEAVSTAYVKVGNKFLDTLARTVAGVGGVATGFVTTANNYAKAEAASHPSGSAQPVQFPLPKVIDTPPTYQRIVDLKWGDMGDYSTGFTSWLLEGVPDFALDIIRGLLNKVYRWGEVADILPLPDYQQIDKLALAWLEPGFTVTQVESDLQREVGTIADPNNGEWQAAMRQFTSSLWGTTAWGGSTAGYQWKHDTPGPQGKASHPVTTVLWDTTQEVSQALRAFAEAAETMRNEVWRIFKKAIWDALPHIKDGLGMDDLKKVGKGLLSMGKSLGIGITLEIDKGALNRAVAKYEGELLGVEARLNKLIPPLEEAYRAVPTYQAEQARAQAFGARSLNDFKPEHRFAVPGEDADNQFFPLDLTSQEGLYGSHPIDKHVGLTDDQLRMRLRDQSNAPSASTFTDLESGQRYTQAVLNDVGNVQRIEKWIEGVKQKDANPQLPNFDPNRSELQPPLYLQFPGETVGRGVTRDDYTADGMNAKAQDRSTVQVRLIYKEDLDPPFIVLTAMPHEGPNP</sequence>
<gene>
    <name evidence="2" type="ORF">ACF05T_14080</name>
</gene>
<dbReference type="InterPro" id="IPR041436">
    <property type="entry name" value="RNAse_A_bac"/>
</dbReference>
<accession>A0ABW6YCC4</accession>
<evidence type="ECO:0000313" key="2">
    <source>
        <dbReference type="EMBL" id="MFF8277217.1"/>
    </source>
</evidence>
<protein>
    <submittedName>
        <fullName evidence="2">RNase A-like domain-containing protein</fullName>
    </submittedName>
</protein>
<proteinExistence type="predicted"/>
<comment type="caution">
    <text evidence="2">The sequence shown here is derived from an EMBL/GenBank/DDBJ whole genome shotgun (WGS) entry which is preliminary data.</text>
</comment>